<accession>A0AA86W4S4</accession>
<organism evidence="2 3">
    <name type="scientific">Sphenostylis stenocarpa</name>
    <dbReference type="NCBI Taxonomy" id="92480"/>
    <lineage>
        <taxon>Eukaryota</taxon>
        <taxon>Viridiplantae</taxon>
        <taxon>Streptophyta</taxon>
        <taxon>Embryophyta</taxon>
        <taxon>Tracheophyta</taxon>
        <taxon>Spermatophyta</taxon>
        <taxon>Magnoliopsida</taxon>
        <taxon>eudicotyledons</taxon>
        <taxon>Gunneridae</taxon>
        <taxon>Pentapetalae</taxon>
        <taxon>rosids</taxon>
        <taxon>fabids</taxon>
        <taxon>Fabales</taxon>
        <taxon>Fabaceae</taxon>
        <taxon>Papilionoideae</taxon>
        <taxon>50 kb inversion clade</taxon>
        <taxon>NPAAA clade</taxon>
        <taxon>indigoferoid/millettioid clade</taxon>
        <taxon>Phaseoleae</taxon>
        <taxon>Sphenostylis</taxon>
    </lineage>
</organism>
<comment type="similarity">
    <text evidence="1">Belongs to the IST1 family.</text>
</comment>
<dbReference type="GO" id="GO:0015031">
    <property type="term" value="P:protein transport"/>
    <property type="evidence" value="ECO:0007669"/>
    <property type="project" value="InterPro"/>
</dbReference>
<proteinExistence type="inferred from homology"/>
<dbReference type="Gramene" id="rna-AYBTSS11_LOCUS30777">
    <property type="protein sequence ID" value="CAJ1978582.1"/>
    <property type="gene ID" value="gene-AYBTSS11_LOCUS30777"/>
</dbReference>
<gene>
    <name evidence="2" type="ORF">AYBTSS11_LOCUS30777</name>
</gene>
<dbReference type="InterPro" id="IPR005061">
    <property type="entry name" value="Ist1"/>
</dbReference>
<dbReference type="InterPro" id="IPR042277">
    <property type="entry name" value="IST1-like"/>
</dbReference>
<evidence type="ECO:0000313" key="3">
    <source>
        <dbReference type="Proteomes" id="UP001189624"/>
    </source>
</evidence>
<evidence type="ECO:0000313" key="2">
    <source>
        <dbReference type="EMBL" id="CAJ1978582.1"/>
    </source>
</evidence>
<evidence type="ECO:0000256" key="1">
    <source>
        <dbReference type="ARBA" id="ARBA00005536"/>
    </source>
</evidence>
<protein>
    <recommendedName>
        <fullName evidence="4">IST1-like protein</fullName>
    </recommendedName>
</protein>
<sequence length="207" mass="23952">MQIEEEKPSTPTWSYAIRFALGCARVSGWKKAFKCENLIMQFQAQLVIQKNRRYVIIKQTRQDIVQLLQNDNFDSAFARVEQLYKDSCLLTAYDLIDNFCECIITNMSHISKCSCIHNLPANVAVAISSLTYAASRCGELSLLHVIRNLFRERYGREFDITNVELFAGNYVDTPLRKNLGNYSVPEDQKLMLLHEIAQDNFNNHRFI</sequence>
<reference evidence="2" key="1">
    <citation type="submission" date="2023-10" db="EMBL/GenBank/DDBJ databases">
        <authorList>
            <person name="Domelevo Entfellner J.-B."/>
        </authorList>
    </citation>
    <scope>NUCLEOTIDE SEQUENCE</scope>
</reference>
<dbReference type="Gene3D" id="1.20.1260.60">
    <property type="entry name" value="Vacuolar protein sorting-associated protein Ist1"/>
    <property type="match status" value="1"/>
</dbReference>
<dbReference type="Pfam" id="PF03398">
    <property type="entry name" value="Ist1"/>
    <property type="match status" value="1"/>
</dbReference>
<dbReference type="AlphaFoldDB" id="A0AA86W4S4"/>
<dbReference type="PANTHER" id="PTHR12161:SF58">
    <property type="entry name" value="REGULATOR OF VPS4 ACTIVITY IN THE MVB PATHWAY PROTEIN"/>
    <property type="match status" value="1"/>
</dbReference>
<dbReference type="Proteomes" id="UP001189624">
    <property type="component" value="Chromosome 11"/>
</dbReference>
<dbReference type="PANTHER" id="PTHR12161">
    <property type="entry name" value="IST1 FAMILY MEMBER"/>
    <property type="match status" value="1"/>
</dbReference>
<keyword evidence="3" id="KW-1185">Reference proteome</keyword>
<name>A0AA86W4S4_9FABA</name>
<dbReference type="EMBL" id="OY731408">
    <property type="protein sequence ID" value="CAJ1978582.1"/>
    <property type="molecule type" value="Genomic_DNA"/>
</dbReference>
<evidence type="ECO:0008006" key="4">
    <source>
        <dbReference type="Google" id="ProtNLM"/>
    </source>
</evidence>